<name>Q6IIL9_DROME</name>
<reference evidence="2" key="1">
    <citation type="journal article" date="2003" name="Genome Biol.">
        <title>An integrated gene annotation and transcriptional profiling approach towards the full gene content of the Drosophila genome.</title>
        <authorList>
            <person name="Hild M."/>
            <person name="Beckmann B."/>
            <person name="Haas S.A."/>
            <person name="Koch B."/>
            <person name="Solovyev V."/>
            <person name="Busold C."/>
            <person name="Fellenberg K."/>
            <person name="Boutros M."/>
            <person name="Vingron M."/>
            <person name="Sauer F."/>
            <person name="Hoheisel J.D."/>
            <person name="Paro R."/>
        </authorList>
    </citation>
    <scope>NUCLEOTIDE SEQUENCE</scope>
</reference>
<evidence type="ECO:0000313" key="2">
    <source>
        <dbReference type="EMBL" id="DAA03247.1"/>
    </source>
</evidence>
<sequence length="249" mass="27727">MYYNLPRLLFCPAAHFVKGGSEWIEGREGGREGRLFVEVRRGMKKSNAKALKSQKATKKQRQQQVIVMTIYWLRKRDDGMRAVALNTGWLAGWLSGWLSGWWAVADNLKQVASAGDSIPEFCDSECSTAAPPSSRMATVDNDDGDPVDGDVGGYAVDTLTPRDTVKPEAADTNSDIQSGKDNGRMRADWGQHWGGRMAGWLNGKHWQDGQKSTKSSWENKPKLNTKTEGHKVTPLMMEHDIFAGGRKRE</sequence>
<feature type="compositionally biased region" description="Polar residues" evidence="1">
    <location>
        <begin position="171"/>
        <end position="180"/>
    </location>
</feature>
<gene>
    <name evidence="2" type="ORF">HDC17686</name>
</gene>
<organism evidence="2">
    <name type="scientific">Drosophila melanogaster</name>
    <name type="common">Fruit fly</name>
    <dbReference type="NCBI Taxonomy" id="7227"/>
    <lineage>
        <taxon>Eukaryota</taxon>
        <taxon>Metazoa</taxon>
        <taxon>Ecdysozoa</taxon>
        <taxon>Arthropoda</taxon>
        <taxon>Hexapoda</taxon>
        <taxon>Insecta</taxon>
        <taxon>Pterygota</taxon>
        <taxon>Neoptera</taxon>
        <taxon>Endopterygota</taxon>
        <taxon>Diptera</taxon>
        <taxon>Brachycera</taxon>
        <taxon>Muscomorpha</taxon>
        <taxon>Ephydroidea</taxon>
        <taxon>Drosophilidae</taxon>
        <taxon>Drosophila</taxon>
        <taxon>Sophophora</taxon>
    </lineage>
</organism>
<feature type="compositionally biased region" description="Basic and acidic residues" evidence="1">
    <location>
        <begin position="217"/>
        <end position="226"/>
    </location>
</feature>
<dbReference type="EMBL" id="BK003047">
    <property type="protein sequence ID" value="DAA03247.1"/>
    <property type="molecule type" value="Genomic_DNA"/>
</dbReference>
<evidence type="ECO:0000256" key="1">
    <source>
        <dbReference type="SAM" id="MobiDB-lite"/>
    </source>
</evidence>
<protein>
    <submittedName>
        <fullName evidence="2">HDC17686</fullName>
    </submittedName>
</protein>
<proteinExistence type="predicted"/>
<feature type="region of interest" description="Disordered" evidence="1">
    <location>
        <begin position="205"/>
        <end position="226"/>
    </location>
</feature>
<accession>Q6IIL9</accession>
<dbReference type="AlphaFoldDB" id="Q6IIL9"/>
<feature type="region of interest" description="Disordered" evidence="1">
    <location>
        <begin position="165"/>
        <end position="184"/>
    </location>
</feature>